<protein>
    <recommendedName>
        <fullName evidence="1">Retrovirus-related Pol polyprotein from transposon TNT 1-94-like beta-barrel domain-containing protein</fullName>
    </recommendedName>
</protein>
<reference evidence="2" key="1">
    <citation type="submission" date="2022-07" db="EMBL/GenBank/DDBJ databases">
        <authorList>
            <person name="Macas J."/>
            <person name="Novak P."/>
            <person name="Neumann P."/>
        </authorList>
    </citation>
    <scope>NUCLEOTIDE SEQUENCE</scope>
</reference>
<comment type="caution">
    <text evidence="2">The sequence shown here is derived from an EMBL/GenBank/DDBJ whole genome shotgun (WGS) entry which is preliminary data.</text>
</comment>
<dbReference type="AlphaFoldDB" id="A0A9P0ZGV4"/>
<evidence type="ECO:0000313" key="2">
    <source>
        <dbReference type="EMBL" id="CAH9098740.1"/>
    </source>
</evidence>
<feature type="domain" description="Retrovirus-related Pol polyprotein from transposon TNT 1-94-like beta-barrel" evidence="1">
    <location>
        <begin position="93"/>
        <end position="167"/>
    </location>
</feature>
<sequence>MSFMRADGGNNTGFSRRNRPKCDFCHNIGHTKDRCWKLYGRPPPSAHVAQLPPSPIVLSPEEYAAYQQFKLTNMPLSTLGLSTAYVSHTIGSWIIDSGASDHIYGNPHLLSHISKHQNLPLITLANGLQTSASGIGQALPLSSFPVDSVLYVPNTPFNLLSVSKITRALNCSVTFSADSVIVQDHCTGKRLASDMNLKLIPHHVWTSPHISDPSIWRLPFTPSDGHKNCSPLVDRSYKYTIDGLGFLPLCLLWPRRLIPLRRIPYVHHQLPQHPKILRIICPLPSEKVRVLL</sequence>
<proteinExistence type="predicted"/>
<evidence type="ECO:0000259" key="1">
    <source>
        <dbReference type="Pfam" id="PF22936"/>
    </source>
</evidence>
<dbReference type="Pfam" id="PF22936">
    <property type="entry name" value="Pol_BBD"/>
    <property type="match status" value="1"/>
</dbReference>
<organism evidence="2 3">
    <name type="scientific">Cuscuta europaea</name>
    <name type="common">European dodder</name>
    <dbReference type="NCBI Taxonomy" id="41803"/>
    <lineage>
        <taxon>Eukaryota</taxon>
        <taxon>Viridiplantae</taxon>
        <taxon>Streptophyta</taxon>
        <taxon>Embryophyta</taxon>
        <taxon>Tracheophyta</taxon>
        <taxon>Spermatophyta</taxon>
        <taxon>Magnoliopsida</taxon>
        <taxon>eudicotyledons</taxon>
        <taxon>Gunneridae</taxon>
        <taxon>Pentapetalae</taxon>
        <taxon>asterids</taxon>
        <taxon>lamiids</taxon>
        <taxon>Solanales</taxon>
        <taxon>Convolvulaceae</taxon>
        <taxon>Cuscuteae</taxon>
        <taxon>Cuscuta</taxon>
        <taxon>Cuscuta subgen. Cuscuta</taxon>
    </lineage>
</organism>
<dbReference type="InterPro" id="IPR054722">
    <property type="entry name" value="PolX-like_BBD"/>
</dbReference>
<evidence type="ECO:0000313" key="3">
    <source>
        <dbReference type="Proteomes" id="UP001152484"/>
    </source>
</evidence>
<accession>A0A9P0ZGV4</accession>
<dbReference type="Proteomes" id="UP001152484">
    <property type="component" value="Unassembled WGS sequence"/>
</dbReference>
<gene>
    <name evidence="2" type="ORF">CEURO_LOCUS14368</name>
</gene>
<dbReference type="EMBL" id="CAMAPE010000036">
    <property type="protein sequence ID" value="CAH9098740.1"/>
    <property type="molecule type" value="Genomic_DNA"/>
</dbReference>
<keyword evidence="3" id="KW-1185">Reference proteome</keyword>
<name>A0A9P0ZGV4_CUSEU</name>
<dbReference type="OrthoDB" id="1304689at2759"/>